<evidence type="ECO:0000256" key="1">
    <source>
        <dbReference type="SAM" id="MobiDB-lite"/>
    </source>
</evidence>
<reference evidence="2" key="2">
    <citation type="journal article" date="2023" name="IMA Fungus">
        <title>Comparative genomic study of the Penicillium genus elucidates a diverse pangenome and 15 lateral gene transfer events.</title>
        <authorList>
            <person name="Petersen C."/>
            <person name="Sorensen T."/>
            <person name="Nielsen M.R."/>
            <person name="Sondergaard T.E."/>
            <person name="Sorensen J.L."/>
            <person name="Fitzpatrick D.A."/>
            <person name="Frisvad J.C."/>
            <person name="Nielsen K.L."/>
        </authorList>
    </citation>
    <scope>NUCLEOTIDE SEQUENCE</scope>
    <source>
        <strain evidence="2">IBT 29677</strain>
    </source>
</reference>
<name>A0A9W9W5X3_9EURO</name>
<dbReference type="Proteomes" id="UP001147747">
    <property type="component" value="Unassembled WGS sequence"/>
</dbReference>
<gene>
    <name evidence="2" type="ORF">N7509_003868</name>
</gene>
<reference evidence="2" key="1">
    <citation type="submission" date="2022-12" db="EMBL/GenBank/DDBJ databases">
        <authorList>
            <person name="Petersen C."/>
        </authorList>
    </citation>
    <scope>NUCLEOTIDE SEQUENCE</scope>
    <source>
        <strain evidence="2">IBT 29677</strain>
    </source>
</reference>
<feature type="compositionally biased region" description="Acidic residues" evidence="1">
    <location>
        <begin position="48"/>
        <end position="60"/>
    </location>
</feature>
<dbReference type="EMBL" id="JAPZBU010000005">
    <property type="protein sequence ID" value="KAJ5403997.1"/>
    <property type="molecule type" value="Genomic_DNA"/>
</dbReference>
<evidence type="ECO:0000313" key="2">
    <source>
        <dbReference type="EMBL" id="KAJ5403997.1"/>
    </source>
</evidence>
<evidence type="ECO:0000313" key="3">
    <source>
        <dbReference type="Proteomes" id="UP001147747"/>
    </source>
</evidence>
<accession>A0A9W9W5X3</accession>
<dbReference type="GeneID" id="81367485"/>
<keyword evidence="3" id="KW-1185">Reference proteome</keyword>
<organism evidence="2 3">
    <name type="scientific">Penicillium cosmopolitanum</name>
    <dbReference type="NCBI Taxonomy" id="1131564"/>
    <lineage>
        <taxon>Eukaryota</taxon>
        <taxon>Fungi</taxon>
        <taxon>Dikarya</taxon>
        <taxon>Ascomycota</taxon>
        <taxon>Pezizomycotina</taxon>
        <taxon>Eurotiomycetes</taxon>
        <taxon>Eurotiomycetidae</taxon>
        <taxon>Eurotiales</taxon>
        <taxon>Aspergillaceae</taxon>
        <taxon>Penicillium</taxon>
    </lineage>
</organism>
<proteinExistence type="predicted"/>
<comment type="caution">
    <text evidence="2">The sequence shown here is derived from an EMBL/GenBank/DDBJ whole genome shotgun (WGS) entry which is preliminary data.</text>
</comment>
<feature type="region of interest" description="Disordered" evidence="1">
    <location>
        <begin position="28"/>
        <end position="104"/>
    </location>
</feature>
<dbReference type="AlphaFoldDB" id="A0A9W9W5X3"/>
<dbReference type="RefSeq" id="XP_056491239.1">
    <property type="nucleotide sequence ID" value="XM_056628505.1"/>
</dbReference>
<sequence>MNLLFKGLSLKGLSPFKKRLKEAESFIEEPEPVPAETECFSEPAPEPATEEAESFIEEPEPVPAETECFSEPAPEPATEEAESFIREPGPIPEETCAEGNDEQRTIPQVAARFFVTGGYV</sequence>
<protein>
    <submittedName>
        <fullName evidence="2">Uncharacterized protein</fullName>
    </submittedName>
</protein>